<evidence type="ECO:0000313" key="5">
    <source>
        <dbReference type="EMBL" id="MBL0005224.1"/>
    </source>
</evidence>
<dbReference type="EMBL" id="JADJIB010000001">
    <property type="protein sequence ID" value="MBK7271674.1"/>
    <property type="molecule type" value="Genomic_DNA"/>
</dbReference>
<proteinExistence type="predicted"/>
<evidence type="ECO:0000313" key="7">
    <source>
        <dbReference type="Proteomes" id="UP000726105"/>
    </source>
</evidence>
<feature type="domain" description="DUF8010" evidence="1">
    <location>
        <begin position="2"/>
        <end position="117"/>
    </location>
</feature>
<dbReference type="AlphaFoldDB" id="A0A935M5C3"/>
<dbReference type="Proteomes" id="UP000718281">
    <property type="component" value="Unassembled WGS sequence"/>
</dbReference>
<evidence type="ECO:0000313" key="6">
    <source>
        <dbReference type="Proteomes" id="UP000718281"/>
    </source>
</evidence>
<dbReference type="Proteomes" id="UP000726105">
    <property type="component" value="Unassembled WGS sequence"/>
</dbReference>
<gene>
    <name evidence="3" type="ORF">IPF40_07700</name>
    <name evidence="4" type="ORF">IPI13_00350</name>
    <name evidence="5" type="ORF">IPP00_15030</name>
</gene>
<dbReference type="Pfam" id="PF26035">
    <property type="entry name" value="DUF8010"/>
    <property type="match status" value="1"/>
</dbReference>
<evidence type="ECO:0000259" key="2">
    <source>
        <dbReference type="Pfam" id="PF26572"/>
    </source>
</evidence>
<organism evidence="4 7">
    <name type="scientific">Candidatus Phosphoribacter hodrii</name>
    <dbReference type="NCBI Taxonomy" id="2953743"/>
    <lineage>
        <taxon>Bacteria</taxon>
        <taxon>Bacillati</taxon>
        <taxon>Actinomycetota</taxon>
        <taxon>Actinomycetes</taxon>
        <taxon>Micrococcales</taxon>
        <taxon>Dermatophilaceae</taxon>
        <taxon>Candidatus Phosphoribacter</taxon>
    </lineage>
</organism>
<reference evidence="6 7" key="1">
    <citation type="submission" date="2020-10" db="EMBL/GenBank/DDBJ databases">
        <title>Connecting structure to function with the recovery of over 1000 high-quality activated sludge metagenome-assembled genomes encoding full-length rRNA genes using long-read sequencing.</title>
        <authorList>
            <person name="Singleton C.M."/>
            <person name="Petriglieri F."/>
            <person name="Kristensen J.M."/>
            <person name="Kirkegaard R.H."/>
            <person name="Michaelsen T.Y."/>
            <person name="Andersen M.H."/>
            <person name="Karst S.M."/>
            <person name="Dueholm M.S."/>
            <person name="Nielsen P.H."/>
            <person name="Albertsen M."/>
        </authorList>
    </citation>
    <scope>NUCLEOTIDE SEQUENCE [LARGE SCALE GENOMIC DNA]</scope>
    <source>
        <strain evidence="3">AalE_18-Q3-R2-46_BAT3C.188</strain>
        <strain evidence="4">Ega_18-Q3-R5-49_MAXAC.001</strain>
        <strain evidence="5">Ribe_18-Q3-R11-54_MAXAC.001</strain>
    </source>
</reference>
<feature type="domain" description="DUF8185" evidence="2">
    <location>
        <begin position="120"/>
        <end position="244"/>
    </location>
</feature>
<dbReference type="EMBL" id="JADIXZ010000004">
    <property type="protein sequence ID" value="MBK6300927.1"/>
    <property type="molecule type" value="Genomic_DNA"/>
</dbReference>
<dbReference type="Proteomes" id="UP000886632">
    <property type="component" value="Unassembled WGS sequence"/>
</dbReference>
<evidence type="ECO:0000259" key="1">
    <source>
        <dbReference type="Pfam" id="PF26035"/>
    </source>
</evidence>
<evidence type="ECO:0000313" key="3">
    <source>
        <dbReference type="EMBL" id="MBK6300927.1"/>
    </source>
</evidence>
<protein>
    <submittedName>
        <fullName evidence="4">Uncharacterized protein</fullName>
    </submittedName>
</protein>
<sequence length="245" mass="24901">MTDLVFPDQQGYADLATLVRRARQADPDAAVRLQVTGAVLRVWVGVLPGTGLLADGAAVGVRGIELANEDAGGSASEAGALDLVCASAALSDRFAYDGVGASRLSVPPASTYAAWAGALPAVAGWSSIGAISAQALIDAARAGIAEIAEGVDARQTGAAAGSRAVQELRRRVWARAVPIPAGVDDGPVNGADDQRPTGFEGVPAGAAFAAYVLGFLPEPSATVRVWRSGRWVRLQTAVGHVVARP</sequence>
<accession>A0A935M5C3</accession>
<dbReference type="EMBL" id="JADKGK010000024">
    <property type="protein sequence ID" value="MBL0005224.1"/>
    <property type="molecule type" value="Genomic_DNA"/>
</dbReference>
<dbReference type="InterPro" id="IPR058323">
    <property type="entry name" value="DUF8010"/>
</dbReference>
<dbReference type="InterPro" id="IPR058498">
    <property type="entry name" value="DUF8185"/>
</dbReference>
<dbReference type="Pfam" id="PF26572">
    <property type="entry name" value="DUF8185"/>
    <property type="match status" value="1"/>
</dbReference>
<evidence type="ECO:0000313" key="4">
    <source>
        <dbReference type="EMBL" id="MBK7271674.1"/>
    </source>
</evidence>
<name>A0A935M5C3_9MICO</name>
<comment type="caution">
    <text evidence="4">The sequence shown here is derived from an EMBL/GenBank/DDBJ whole genome shotgun (WGS) entry which is preliminary data.</text>
</comment>